<dbReference type="PROSITE" id="PS51050">
    <property type="entry name" value="ZF_CW"/>
    <property type="match status" value="1"/>
</dbReference>
<keyword evidence="2" id="KW-0863">Zinc-finger</keyword>
<dbReference type="PANTHER" id="PTHR15999">
    <property type="entry name" value="ZINC FINGER CW-TYPE PWWP DOMAIN PROTEIN 1"/>
    <property type="match status" value="1"/>
</dbReference>
<dbReference type="Pfam" id="PF07496">
    <property type="entry name" value="zf-CW"/>
    <property type="match status" value="1"/>
</dbReference>
<gene>
    <name evidence="5" type="ORF">LARSCL_LOCUS22443</name>
</gene>
<dbReference type="Gene3D" id="3.30.40.100">
    <property type="match status" value="1"/>
</dbReference>
<protein>
    <recommendedName>
        <fullName evidence="4">CW-type domain-containing protein</fullName>
    </recommendedName>
</protein>
<feature type="domain" description="CW-type" evidence="4">
    <location>
        <begin position="26"/>
        <end position="80"/>
    </location>
</feature>
<evidence type="ECO:0000256" key="2">
    <source>
        <dbReference type="ARBA" id="ARBA00022771"/>
    </source>
</evidence>
<evidence type="ECO:0000256" key="3">
    <source>
        <dbReference type="ARBA" id="ARBA00022833"/>
    </source>
</evidence>
<name>A0AAV2C111_9ARAC</name>
<dbReference type="EMBL" id="CAXIEN010000653">
    <property type="protein sequence ID" value="CAL1301323.1"/>
    <property type="molecule type" value="Genomic_DNA"/>
</dbReference>
<feature type="non-terminal residue" evidence="5">
    <location>
        <position position="101"/>
    </location>
</feature>
<proteinExistence type="predicted"/>
<dbReference type="AlphaFoldDB" id="A0AAV2C111"/>
<keyword evidence="1" id="KW-0479">Metal-binding</keyword>
<dbReference type="GO" id="GO:0008270">
    <property type="term" value="F:zinc ion binding"/>
    <property type="evidence" value="ECO:0007669"/>
    <property type="project" value="UniProtKB-KW"/>
</dbReference>
<sequence>MEKRNSKKRKDSTRDRHLKWINYYCSKNFGIWVECSNCKKWRRTFQFSESHEVPENWCCSILTLENGEKGSCDDPEEDTDELYIEYSPGSVVWAKLEGFPW</sequence>
<organism evidence="5 6">
    <name type="scientific">Larinioides sclopetarius</name>
    <dbReference type="NCBI Taxonomy" id="280406"/>
    <lineage>
        <taxon>Eukaryota</taxon>
        <taxon>Metazoa</taxon>
        <taxon>Ecdysozoa</taxon>
        <taxon>Arthropoda</taxon>
        <taxon>Chelicerata</taxon>
        <taxon>Arachnida</taxon>
        <taxon>Araneae</taxon>
        <taxon>Araneomorphae</taxon>
        <taxon>Entelegynae</taxon>
        <taxon>Araneoidea</taxon>
        <taxon>Araneidae</taxon>
        <taxon>Larinioides</taxon>
    </lineage>
</organism>
<dbReference type="InterPro" id="IPR042778">
    <property type="entry name" value="ZCWPW1/ZCWPW2"/>
</dbReference>
<reference evidence="5 6" key="1">
    <citation type="submission" date="2024-04" db="EMBL/GenBank/DDBJ databases">
        <authorList>
            <person name="Rising A."/>
            <person name="Reimegard J."/>
            <person name="Sonavane S."/>
            <person name="Akerstrom W."/>
            <person name="Nylinder S."/>
            <person name="Hedman E."/>
            <person name="Kallberg Y."/>
        </authorList>
    </citation>
    <scope>NUCLEOTIDE SEQUENCE [LARGE SCALE GENOMIC DNA]</scope>
</reference>
<evidence type="ECO:0000256" key="1">
    <source>
        <dbReference type="ARBA" id="ARBA00022723"/>
    </source>
</evidence>
<dbReference type="PANTHER" id="PTHR15999:SF2">
    <property type="entry name" value="ZINC FINGER CW-TYPE PWWP DOMAIN PROTEIN 1"/>
    <property type="match status" value="1"/>
</dbReference>
<evidence type="ECO:0000313" key="6">
    <source>
        <dbReference type="Proteomes" id="UP001497382"/>
    </source>
</evidence>
<evidence type="ECO:0000313" key="5">
    <source>
        <dbReference type="EMBL" id="CAL1301323.1"/>
    </source>
</evidence>
<keyword evidence="6" id="KW-1185">Reference proteome</keyword>
<dbReference type="InterPro" id="IPR011124">
    <property type="entry name" value="Znf_CW"/>
</dbReference>
<dbReference type="Proteomes" id="UP001497382">
    <property type="component" value="Unassembled WGS sequence"/>
</dbReference>
<accession>A0AAV2C111</accession>
<keyword evidence="3" id="KW-0862">Zinc</keyword>
<comment type="caution">
    <text evidence="5">The sequence shown here is derived from an EMBL/GenBank/DDBJ whole genome shotgun (WGS) entry which is preliminary data.</text>
</comment>
<evidence type="ECO:0000259" key="4">
    <source>
        <dbReference type="PROSITE" id="PS51050"/>
    </source>
</evidence>
<dbReference type="GO" id="GO:0005634">
    <property type="term" value="C:nucleus"/>
    <property type="evidence" value="ECO:0007669"/>
    <property type="project" value="TreeGrafter"/>
</dbReference>